<reference evidence="2" key="1">
    <citation type="journal article" date="2019" name="Int. J. Syst. Evol. Microbiol.">
        <title>The Global Catalogue of Microorganisms (GCM) 10K type strain sequencing project: providing services to taxonomists for standard genome sequencing and annotation.</title>
        <authorList>
            <consortium name="The Broad Institute Genomics Platform"/>
            <consortium name="The Broad Institute Genome Sequencing Center for Infectious Disease"/>
            <person name="Wu L."/>
            <person name="Ma J."/>
        </authorList>
    </citation>
    <scope>NUCLEOTIDE SEQUENCE [LARGE SCALE GENOMIC DNA]</scope>
    <source>
        <strain evidence="2">DFY28</strain>
    </source>
</reference>
<sequence>MGWALICLLVALYVAVGPWGLVAAAALLLVPQIRERVPRPRLTRKGVGIGAAVVVAVSGIVVVLPDGFLSVPTAGGLVVLPGYEGRQQAAKPLETEEPAQHPWVADYALHNPGPLGDAPVARSGWYGLEGCRNLKADSRGRIVAICNDPRSPVVRVIDAKTLRSAASKRLPGVPDTDDEARAHACDGTHGYLDNGDRLVMATTDQRILAIGTADANGDPDLTVDETWNLNRILEKDDCLVTVAPDWSGKIWFAALSGRVGVLDPVAGGAQIADLGARVTRQFAVDEQGVYVTSDEAVHRLDITAAGVQVGWTHRYERGVEVKSGQFTQGSGSGPTLVDGDLLAFTDNAEPRMRVVFLDRSNGSEVCSAGVFDGGESSTDTPLVSTGSGVVVVNDHGAESTASTFWGFATAGGLARVDQKEGTCTVTWRSDVSAPDVRPVISWRTGQLYTYAKRPTLWGVPAWYLVAIDAESGRTSFTVRGGTGRGLEPRESVMTLDDSGQAFVGVVGGLVRVRDRVRD</sequence>
<keyword evidence="2" id="KW-1185">Reference proteome</keyword>
<dbReference type="EMBL" id="JBHSQI010000002">
    <property type="protein sequence ID" value="MFC6153074.1"/>
    <property type="molecule type" value="Genomic_DNA"/>
</dbReference>
<accession>A0ABW1QWV0</accession>
<gene>
    <name evidence="1" type="ORF">ACFPWU_05285</name>
</gene>
<evidence type="ECO:0000313" key="1">
    <source>
        <dbReference type="EMBL" id="MFC6153074.1"/>
    </source>
</evidence>
<comment type="caution">
    <text evidence="1">The sequence shown here is derived from an EMBL/GenBank/DDBJ whole genome shotgun (WGS) entry which is preliminary data.</text>
</comment>
<proteinExistence type="predicted"/>
<evidence type="ECO:0000313" key="2">
    <source>
        <dbReference type="Proteomes" id="UP001596098"/>
    </source>
</evidence>
<organism evidence="1 2">
    <name type="scientific">Nocardioides yefusunii</name>
    <dbReference type="NCBI Taxonomy" id="2500546"/>
    <lineage>
        <taxon>Bacteria</taxon>
        <taxon>Bacillati</taxon>
        <taxon>Actinomycetota</taxon>
        <taxon>Actinomycetes</taxon>
        <taxon>Propionibacteriales</taxon>
        <taxon>Nocardioidaceae</taxon>
        <taxon>Nocardioides</taxon>
    </lineage>
</organism>
<dbReference type="RefSeq" id="WP_128219321.1">
    <property type="nucleotide sequence ID" value="NZ_CP034929.1"/>
</dbReference>
<evidence type="ECO:0008006" key="3">
    <source>
        <dbReference type="Google" id="ProtNLM"/>
    </source>
</evidence>
<dbReference type="Proteomes" id="UP001596098">
    <property type="component" value="Unassembled WGS sequence"/>
</dbReference>
<name>A0ABW1QWV0_9ACTN</name>
<dbReference type="SUPFAM" id="SSF75011">
    <property type="entry name" value="3-carboxy-cis,cis-mucoante lactonizing enzyme"/>
    <property type="match status" value="1"/>
</dbReference>
<protein>
    <recommendedName>
        <fullName evidence="3">Pyrroloquinoline-quinone binding quinoprotein</fullName>
    </recommendedName>
</protein>